<dbReference type="Gene3D" id="3.30.1320.10">
    <property type="match status" value="1"/>
</dbReference>
<reference evidence="4 5" key="1">
    <citation type="submission" date="2022-11" db="EMBL/GenBank/DDBJ databases">
        <title>Host association and intracellularity evolved multiple times independently in the Rickettsiales.</title>
        <authorList>
            <person name="Castelli M."/>
            <person name="Nardi T."/>
            <person name="Gammuto L."/>
            <person name="Bellinzona G."/>
            <person name="Sabaneyeva E."/>
            <person name="Potekhin A."/>
            <person name="Serra V."/>
            <person name="Petroni G."/>
            <person name="Sassera D."/>
        </authorList>
    </citation>
    <scope>NUCLEOTIDE SEQUENCE [LARGE SCALE GENOMIC DNA]</scope>
    <source>
        <strain evidence="4 5">NDG2</strain>
    </source>
</reference>
<accession>A0ABZ0UL27</accession>
<dbReference type="GO" id="GO:0005840">
    <property type="term" value="C:ribosome"/>
    <property type="evidence" value="ECO:0007669"/>
    <property type="project" value="UniProtKB-KW"/>
</dbReference>
<organism evidence="4 5">
    <name type="scientific">Candidatus Bandiella euplotis</name>
    <dbReference type="NCBI Taxonomy" id="1664265"/>
    <lineage>
        <taxon>Bacteria</taxon>
        <taxon>Pseudomonadati</taxon>
        <taxon>Pseudomonadota</taxon>
        <taxon>Alphaproteobacteria</taxon>
        <taxon>Rickettsiales</taxon>
        <taxon>Candidatus Midichloriaceae</taxon>
        <taxon>Candidatus Bandiella</taxon>
    </lineage>
</organism>
<dbReference type="Proteomes" id="UP001327219">
    <property type="component" value="Chromosome"/>
</dbReference>
<evidence type="ECO:0000256" key="2">
    <source>
        <dbReference type="ARBA" id="ARBA00023274"/>
    </source>
</evidence>
<proteinExistence type="inferred from homology"/>
<evidence type="ECO:0000256" key="3">
    <source>
        <dbReference type="HAMAP-Rule" id="MF_00385"/>
    </source>
</evidence>
<name>A0ABZ0UL27_9RICK</name>
<dbReference type="Pfam" id="PF00886">
    <property type="entry name" value="Ribosomal_S16"/>
    <property type="match status" value="1"/>
</dbReference>
<evidence type="ECO:0000313" key="4">
    <source>
        <dbReference type="EMBL" id="WPX96821.1"/>
    </source>
</evidence>
<evidence type="ECO:0000313" key="5">
    <source>
        <dbReference type="Proteomes" id="UP001327219"/>
    </source>
</evidence>
<dbReference type="PANTHER" id="PTHR12919">
    <property type="entry name" value="30S RIBOSOMAL PROTEIN S16"/>
    <property type="match status" value="1"/>
</dbReference>
<dbReference type="InterPro" id="IPR023803">
    <property type="entry name" value="Ribosomal_bS16_dom_sf"/>
</dbReference>
<gene>
    <name evidence="3" type="primary">rpsP</name>
    <name evidence="4" type="ORF">Bandiella_00950</name>
</gene>
<dbReference type="InterPro" id="IPR000307">
    <property type="entry name" value="Ribosomal_bS16"/>
</dbReference>
<dbReference type="PROSITE" id="PS00732">
    <property type="entry name" value="RIBOSOMAL_S16"/>
    <property type="match status" value="1"/>
</dbReference>
<dbReference type="SUPFAM" id="SSF54565">
    <property type="entry name" value="Ribosomal protein S16"/>
    <property type="match status" value="1"/>
</dbReference>
<protein>
    <recommendedName>
        <fullName evidence="3">Small ribosomal subunit protein bS16</fullName>
    </recommendedName>
</protein>
<dbReference type="EMBL" id="CP110820">
    <property type="protein sequence ID" value="WPX96821.1"/>
    <property type="molecule type" value="Genomic_DNA"/>
</dbReference>
<dbReference type="PANTHER" id="PTHR12919:SF20">
    <property type="entry name" value="SMALL RIBOSOMAL SUBUNIT PROTEIN BS16M"/>
    <property type="match status" value="1"/>
</dbReference>
<dbReference type="HAMAP" id="MF_00385">
    <property type="entry name" value="Ribosomal_bS16"/>
    <property type="match status" value="1"/>
</dbReference>
<dbReference type="NCBIfam" id="TIGR00002">
    <property type="entry name" value="S16"/>
    <property type="match status" value="1"/>
</dbReference>
<dbReference type="InterPro" id="IPR020592">
    <property type="entry name" value="Ribosomal_bS16_CS"/>
</dbReference>
<comment type="similarity">
    <text evidence="3">Belongs to the bacterial ribosomal protein bS16 family.</text>
</comment>
<evidence type="ECO:0000256" key="1">
    <source>
        <dbReference type="ARBA" id="ARBA00022980"/>
    </source>
</evidence>
<keyword evidence="5" id="KW-1185">Reference proteome</keyword>
<keyword evidence="1 3" id="KW-0689">Ribosomal protein</keyword>
<keyword evidence="2 3" id="KW-0687">Ribonucleoprotein</keyword>
<sequence length="107" mass="12255">MNFMTVKIRLARAGAKKKPYYRVVVANADAPRDGRFLEKVGTYNPMLAKEDNNRIILNQERIKHWLSVGAQPTDRVVKFLEKKELIQAKPILKSKESASKKSSDKKN</sequence>